<feature type="binding site" evidence="12">
    <location>
        <position position="762"/>
    </location>
    <ligand>
        <name>[4Fe-4S] cluster</name>
        <dbReference type="ChEBI" id="CHEBI:49883"/>
        <label>1</label>
    </ligand>
</feature>
<dbReference type="PANTHER" id="PTHR32154:SF0">
    <property type="entry name" value="PYRUVATE-FLAVODOXIN OXIDOREDUCTASE-RELATED"/>
    <property type="match status" value="1"/>
</dbReference>
<feature type="binding site" evidence="12">
    <location>
        <position position="699"/>
    </location>
    <ligand>
        <name>[4Fe-4S] cluster</name>
        <dbReference type="ChEBI" id="CHEBI:49883"/>
        <label>1</label>
    </ligand>
</feature>
<dbReference type="SMART" id="SM00890">
    <property type="entry name" value="EKR"/>
    <property type="match status" value="1"/>
</dbReference>
<dbReference type="Pfam" id="PF01855">
    <property type="entry name" value="POR_N"/>
    <property type="match status" value="1"/>
</dbReference>
<dbReference type="InterPro" id="IPR017896">
    <property type="entry name" value="4Fe4S_Fe-S-bd"/>
</dbReference>
<dbReference type="RefSeq" id="WP_189513585.1">
    <property type="nucleotide sequence ID" value="NZ_BMXG01000008.1"/>
</dbReference>
<dbReference type="CDD" id="cd07034">
    <property type="entry name" value="TPP_PYR_PFOR_IOR-alpha_like"/>
    <property type="match status" value="1"/>
</dbReference>
<keyword evidence="2 9" id="KW-0813">Transport</keyword>
<evidence type="ECO:0000256" key="8">
    <source>
        <dbReference type="ARBA" id="ARBA00023014"/>
    </source>
</evidence>
<reference evidence="14" key="2">
    <citation type="submission" date="2020-09" db="EMBL/GenBank/DDBJ databases">
        <authorList>
            <person name="Sun Q."/>
            <person name="Kim S."/>
        </authorList>
    </citation>
    <scope>NUCLEOTIDE SEQUENCE</scope>
    <source>
        <strain evidence="14">KCTC 12870</strain>
    </source>
</reference>
<dbReference type="InterPro" id="IPR033412">
    <property type="entry name" value="PFOR_II"/>
</dbReference>
<dbReference type="Proteomes" id="UP000642829">
    <property type="component" value="Unassembled WGS sequence"/>
</dbReference>
<dbReference type="Pfam" id="PF12838">
    <property type="entry name" value="Fer4_7"/>
    <property type="match status" value="1"/>
</dbReference>
<feature type="binding site" evidence="10">
    <location>
        <begin position="975"/>
        <end position="978"/>
    </location>
    <ligand>
        <name>thiamine diphosphate</name>
        <dbReference type="ChEBI" id="CHEBI:58937"/>
    </ligand>
</feature>
<protein>
    <submittedName>
        <fullName evidence="14">Pyruvate-flavodoxin oxidoreductase</fullName>
    </submittedName>
</protein>
<sequence>MNKPSNFVITDANEAAASVAYRLSENIAIYPITPSTPMAELSDEWSQAGKENLWGDIPTVVQMQSEGGVAGALHGALTAGTLATSFTASQGLLLMIPNMYKIAGELIPFVLHVTARSLATHALSIFGDHSDVMACRQTGFAMLCSNSVQEAQDLAAIAHAATLESRIPFLHFFDGFRTSHEINTYEPISNDILSELIDEDAVSAFHLHGLSPDSPVIRGTAQNPDVFFQAREAANDYYDALPSIVENVMTRFAKLTGRHYQLFEYTGAEDATDVVIAMGSGVETCQRVAKALNHAEGKTGVLSVRLFRPWSLEHFIEALPPTVQRICVLDRTKEPGSLGEPLYQDVVTALREARDLGKIPAEPVVLAGRYGLGSKEFNPSMAKAVFDNLASGDPMNHFSVGIIDDVTHRSLSVDETFKLTAENMFSAVFIGLGSDGTVGANKNTIKIIGEETDNCAQAYFVYDSKKSGAMTVSHLRFGPKQIKAPYLIQSAKFVGIHQWQFVTKYDVLKYAAQGGTVLMNSPFPPEKVWAKLPLEVQETLIEKQLELYVIDAYAVARKAGMGGRTNTIMQTCFFAISGILPKDEAISKIKSAIEKTYTRKGPTIVEKNFAAVDHALDSLYLVDLPASANSSTIFPPVVAVEAPDFVQRVTGVMLAGDGDRLPVSAFPIDGTWPCATSKWEKRNIATEIPVWDPDVCIQCGKCALVCPHATIRCKHYPEGALDEAPEDFLSAIFKDRKITDHRYTIQVAPEDCTGCGLCVTVCPAKNKANPRRKAINMEPHQETAERERMRWDFFETLPRPERTELGLTVRDTQLREPLFEFSGACAGCGETPYLKLLTQLFGDRLMIANATGCSSIYGGNLPTTPYCTDENGRGPAWSNSLFEDNAEFAMGMRLAVDKKTEIARSLLQKLAPQVGDMLVREIMMSHQKDELAVFAQRDRVAELKRKLGQIKDPSARRLMVFADFLVRKSVWGVGGDGWAYDIGFGGLDHVLASGRNVNILVLDTEVYSNTGGQASKSTPMGAVAKFAAGGKITPKKDLGLIAMGYRNVYVAKIAMGANDRQVIAALDEAESYDGPSLVIAYSHCIAHGYNLNFGLSQQKLAVESGHWPLYRHDPRRLDLGEPALQLDSRAAKRSLHEYVDNEVRYRALSQINPERAKELISAAEAHSGEMRRLYENLAHVNKPKPNNGTPI</sequence>
<dbReference type="InterPro" id="IPR019456">
    <property type="entry name" value="Pyrv-flavodox_OxRtase_EKR"/>
</dbReference>
<dbReference type="FunFam" id="3.40.920.10:FF:000001">
    <property type="entry name" value="Pyruvate:ferredoxin (Flavodoxin) oxidoreductase"/>
    <property type="match status" value="1"/>
</dbReference>
<dbReference type="GO" id="GO:0030976">
    <property type="term" value="F:thiamine pyrophosphate binding"/>
    <property type="evidence" value="ECO:0007669"/>
    <property type="project" value="InterPro"/>
</dbReference>
<dbReference type="Pfam" id="PF01558">
    <property type="entry name" value="POR"/>
    <property type="match status" value="1"/>
</dbReference>
<dbReference type="PROSITE" id="PS51379">
    <property type="entry name" value="4FE4S_FER_2"/>
    <property type="match status" value="2"/>
</dbReference>
<reference evidence="14" key="1">
    <citation type="journal article" date="2014" name="Int. J. Syst. Evol. Microbiol.">
        <title>Complete genome sequence of Corynebacterium casei LMG S-19264T (=DSM 44701T), isolated from a smear-ripened cheese.</title>
        <authorList>
            <consortium name="US DOE Joint Genome Institute (JGI-PGF)"/>
            <person name="Walter F."/>
            <person name="Albersmeier A."/>
            <person name="Kalinowski J."/>
            <person name="Ruckert C."/>
        </authorList>
    </citation>
    <scope>NUCLEOTIDE SEQUENCE</scope>
    <source>
        <strain evidence="14">KCTC 12870</strain>
    </source>
</reference>
<dbReference type="Pfam" id="PF10371">
    <property type="entry name" value="EKR"/>
    <property type="match status" value="1"/>
</dbReference>
<dbReference type="GO" id="GO:0044281">
    <property type="term" value="P:small molecule metabolic process"/>
    <property type="evidence" value="ECO:0007669"/>
    <property type="project" value="UniProtKB-ARBA"/>
</dbReference>
<dbReference type="InterPro" id="IPR009014">
    <property type="entry name" value="Transketo_C/PFOR_II"/>
</dbReference>
<evidence type="ECO:0000313" key="14">
    <source>
        <dbReference type="EMBL" id="GHB99881.1"/>
    </source>
</evidence>
<gene>
    <name evidence="14" type="primary">nifJ</name>
    <name evidence="14" type="ORF">GCM10007047_15090</name>
</gene>
<evidence type="ECO:0000256" key="11">
    <source>
        <dbReference type="PIRSR" id="PIRSR000159-2"/>
    </source>
</evidence>
<dbReference type="FunFam" id="3.40.50.970:FF:000012">
    <property type="entry name" value="Pyruvate:ferredoxin (Flavodoxin) oxidoreductase"/>
    <property type="match status" value="1"/>
</dbReference>
<feature type="binding site" evidence="12">
    <location>
        <position position="696"/>
    </location>
    <ligand>
        <name>[4Fe-4S] cluster</name>
        <dbReference type="ChEBI" id="CHEBI:49883"/>
        <label>1</label>
    </ligand>
</feature>
<feature type="binding site" evidence="10">
    <location>
        <position position="830"/>
    </location>
    <ligand>
        <name>thiamine diphosphate</name>
        <dbReference type="ChEBI" id="CHEBI:58937"/>
    </ligand>
</feature>
<feature type="binding site" evidence="10">
    <location>
        <position position="33"/>
    </location>
    <ligand>
        <name>pyruvate</name>
        <dbReference type="ChEBI" id="CHEBI:15361"/>
    </ligand>
</feature>
<accession>A0A8J3DJD1</accession>
<evidence type="ECO:0000256" key="4">
    <source>
        <dbReference type="ARBA" id="ARBA00022723"/>
    </source>
</evidence>
<feature type="site" description="Important for catalytic activity" evidence="11">
    <location>
        <position position="116"/>
    </location>
</feature>
<feature type="domain" description="4Fe-4S ferredoxin-type" evidence="13">
    <location>
        <begin position="687"/>
        <end position="716"/>
    </location>
</feature>
<evidence type="ECO:0000256" key="12">
    <source>
        <dbReference type="PIRSR" id="PIRSR000159-50"/>
    </source>
</evidence>
<dbReference type="GO" id="GO:0022900">
    <property type="term" value="P:electron transport chain"/>
    <property type="evidence" value="ECO:0007669"/>
    <property type="project" value="InterPro"/>
</dbReference>
<dbReference type="Gene3D" id="3.30.70.20">
    <property type="match status" value="1"/>
</dbReference>
<dbReference type="SUPFAM" id="SSF52922">
    <property type="entry name" value="TK C-terminal domain-like"/>
    <property type="match status" value="1"/>
</dbReference>
<dbReference type="GO" id="GO:0005506">
    <property type="term" value="F:iron ion binding"/>
    <property type="evidence" value="ECO:0007669"/>
    <property type="project" value="InterPro"/>
</dbReference>
<dbReference type="InterPro" id="IPR029061">
    <property type="entry name" value="THDP-binding"/>
</dbReference>
<feature type="binding site" evidence="12">
    <location>
        <position position="752"/>
    </location>
    <ligand>
        <name>[4Fe-4S] cluster</name>
        <dbReference type="ChEBI" id="CHEBI:49883"/>
        <label>2</label>
    </ligand>
</feature>
<dbReference type="Gene3D" id="4.10.780.10">
    <property type="entry name" value="Pyruvate-flavodoxin oxidoreductase, EKR domain"/>
    <property type="match status" value="1"/>
</dbReference>
<feature type="site" description="Important for catalytic activity" evidence="11">
    <location>
        <position position="1009"/>
    </location>
</feature>
<evidence type="ECO:0000259" key="13">
    <source>
        <dbReference type="PROSITE" id="PS51379"/>
    </source>
</evidence>
<dbReference type="InterPro" id="IPR050722">
    <property type="entry name" value="Pyruvate:ferred/Flavod_OxRd"/>
</dbReference>
<dbReference type="FunFam" id="3.40.50.920:FF:000007">
    <property type="entry name" value="Pyruvate:ferredoxin (Flavodoxin) oxidoreductase"/>
    <property type="match status" value="1"/>
</dbReference>
<keyword evidence="6 9" id="KW-0560">Oxidoreductase</keyword>
<feature type="binding site" evidence="10">
    <location>
        <position position="116"/>
    </location>
    <ligand>
        <name>pyruvate</name>
        <dbReference type="ChEBI" id="CHEBI:15361"/>
    </ligand>
</feature>
<feature type="binding site" evidence="12">
    <location>
        <position position="828"/>
    </location>
    <ligand>
        <name>[4Fe-4S] cluster</name>
        <dbReference type="ChEBI" id="CHEBI:49883"/>
        <label>3</label>
    </ligand>
</feature>
<dbReference type="SUPFAM" id="SSF53323">
    <property type="entry name" value="Pyruvate-ferredoxin oxidoreductase, PFOR, domain III"/>
    <property type="match status" value="1"/>
</dbReference>
<name>A0A8J3DJD1_9BACT</name>
<dbReference type="Pfam" id="PF02775">
    <property type="entry name" value="TPP_enzyme_C"/>
    <property type="match status" value="1"/>
</dbReference>
<dbReference type="EMBL" id="BMXG01000008">
    <property type="protein sequence ID" value="GHB99881.1"/>
    <property type="molecule type" value="Genomic_DNA"/>
</dbReference>
<dbReference type="Pfam" id="PF17147">
    <property type="entry name" value="PFOR_II"/>
    <property type="match status" value="1"/>
</dbReference>
<evidence type="ECO:0000256" key="6">
    <source>
        <dbReference type="ARBA" id="ARBA00023002"/>
    </source>
</evidence>
<dbReference type="InterPro" id="IPR011766">
    <property type="entry name" value="TPP_enzyme_TPP-bd"/>
</dbReference>
<dbReference type="InterPro" id="IPR017900">
    <property type="entry name" value="4Fe4S_Fe_S_CS"/>
</dbReference>
<keyword evidence="15" id="KW-1185">Reference proteome</keyword>
<feature type="binding site" evidence="10">
    <location>
        <begin position="1004"/>
        <end position="1009"/>
    </location>
    <ligand>
        <name>thiamine diphosphate</name>
        <dbReference type="ChEBI" id="CHEBI:58937"/>
    </ligand>
</feature>
<dbReference type="Gene3D" id="3.40.50.920">
    <property type="match status" value="1"/>
</dbReference>
<organism evidence="14 15">
    <name type="scientific">Cerasicoccus arenae</name>
    <dbReference type="NCBI Taxonomy" id="424488"/>
    <lineage>
        <taxon>Bacteria</taxon>
        <taxon>Pseudomonadati</taxon>
        <taxon>Verrucomicrobiota</taxon>
        <taxon>Opitutia</taxon>
        <taxon>Puniceicoccales</taxon>
        <taxon>Cerasicoccaceae</taxon>
        <taxon>Cerasicoccus</taxon>
    </lineage>
</organism>
<feature type="binding site" evidence="12">
    <location>
        <position position="706"/>
    </location>
    <ligand>
        <name>[4Fe-4S] cluster</name>
        <dbReference type="ChEBI" id="CHEBI:49883"/>
        <label>2</label>
    </ligand>
</feature>
<feature type="binding site" evidence="12">
    <location>
        <position position="825"/>
    </location>
    <ligand>
        <name>[4Fe-4S] cluster</name>
        <dbReference type="ChEBI" id="CHEBI:49883"/>
        <label>3</label>
    </ligand>
</feature>
<keyword evidence="8 12" id="KW-0411">Iron-sulfur</keyword>
<dbReference type="GO" id="GO:0051539">
    <property type="term" value="F:4 iron, 4 sulfur cluster binding"/>
    <property type="evidence" value="ECO:0007669"/>
    <property type="project" value="UniProtKB-KW"/>
</dbReference>
<comment type="caution">
    <text evidence="14">The sequence shown here is derived from an EMBL/GenBank/DDBJ whole genome shotgun (WGS) entry which is preliminary data.</text>
</comment>
<dbReference type="InterPro" id="IPR002869">
    <property type="entry name" value="Pyrv_flavodox_OxRed_cen"/>
</dbReference>
<feature type="binding site" evidence="10">
    <location>
        <position position="853"/>
    </location>
    <ligand>
        <name>thiamine diphosphate</name>
        <dbReference type="ChEBI" id="CHEBI:58937"/>
    </ligand>
</feature>
<evidence type="ECO:0000256" key="1">
    <source>
        <dbReference type="ARBA" id="ARBA00009032"/>
    </source>
</evidence>
<feature type="binding site" evidence="12">
    <location>
        <position position="1084"/>
    </location>
    <ligand>
        <name>[4Fe-4S] cluster</name>
        <dbReference type="ChEBI" id="CHEBI:49883"/>
        <label>3</label>
    </ligand>
</feature>
<dbReference type="PIRSF" id="PIRSF000159">
    <property type="entry name" value="NifJ"/>
    <property type="match status" value="1"/>
</dbReference>
<dbReference type="FunFam" id="3.30.70.20:FF:000022">
    <property type="entry name" value="Pyruvate:ferredoxin (Flavodoxin) oxidoreductase"/>
    <property type="match status" value="1"/>
</dbReference>
<evidence type="ECO:0000256" key="5">
    <source>
        <dbReference type="ARBA" id="ARBA00022982"/>
    </source>
</evidence>
<dbReference type="PROSITE" id="PS00198">
    <property type="entry name" value="4FE4S_FER_1"/>
    <property type="match status" value="1"/>
</dbReference>
<dbReference type="GO" id="GO:0016903">
    <property type="term" value="F:oxidoreductase activity, acting on the aldehyde or oxo group of donors"/>
    <property type="evidence" value="ECO:0007669"/>
    <property type="project" value="InterPro"/>
</dbReference>
<dbReference type="Gene3D" id="3.40.50.970">
    <property type="match status" value="2"/>
</dbReference>
<evidence type="ECO:0000256" key="3">
    <source>
        <dbReference type="ARBA" id="ARBA00022485"/>
    </source>
</evidence>
<feature type="binding site" evidence="12">
    <location>
        <position position="853"/>
    </location>
    <ligand>
        <name>[4Fe-4S] cluster</name>
        <dbReference type="ChEBI" id="CHEBI:49883"/>
        <label>3</label>
    </ligand>
</feature>
<feature type="site" description="Important for catalytic activity" evidence="11">
    <location>
        <position position="66"/>
    </location>
</feature>
<feature type="binding site" evidence="12">
    <location>
        <position position="702"/>
    </location>
    <ligand>
        <name>[4Fe-4S] cluster</name>
        <dbReference type="ChEBI" id="CHEBI:49883"/>
        <label>1</label>
    </ligand>
</feature>
<evidence type="ECO:0000256" key="7">
    <source>
        <dbReference type="ARBA" id="ARBA00023004"/>
    </source>
</evidence>
<feature type="binding site" evidence="10">
    <location>
        <position position="66"/>
    </location>
    <ligand>
        <name>thiamine diphosphate</name>
        <dbReference type="ChEBI" id="CHEBI:58937"/>
    </ligand>
</feature>
<feature type="binding site" evidence="12">
    <location>
        <position position="755"/>
    </location>
    <ligand>
        <name>[4Fe-4S] cluster</name>
        <dbReference type="ChEBI" id="CHEBI:49883"/>
        <label>2</label>
    </ligand>
</feature>
<dbReference type="NCBIfam" id="TIGR02176">
    <property type="entry name" value="pyruv_ox_red"/>
    <property type="match status" value="1"/>
</dbReference>
<comment type="similarity">
    <text evidence="1 9">Belongs to the pyruvate:ferredoxin/flavodoxin oxidoreductase family.</text>
</comment>
<keyword evidence="5 9" id="KW-0249">Electron transport</keyword>
<dbReference type="GO" id="GO:0006979">
    <property type="term" value="P:response to oxidative stress"/>
    <property type="evidence" value="ECO:0007669"/>
    <property type="project" value="TreeGrafter"/>
</dbReference>
<dbReference type="InterPro" id="IPR002880">
    <property type="entry name" value="Pyrv_Fd/Flavodoxin_OxRdtase_N"/>
</dbReference>
<dbReference type="InterPro" id="IPR037112">
    <property type="entry name" value="Pyrv-flavodox_OxR_EKR_sf"/>
</dbReference>
<dbReference type="SUPFAM" id="SSF54862">
    <property type="entry name" value="4Fe-4S ferredoxins"/>
    <property type="match status" value="1"/>
</dbReference>
<dbReference type="InterPro" id="IPR019752">
    <property type="entry name" value="Pyrv/ketoisovalerate_OxRed_cat"/>
</dbReference>
<comment type="cofactor">
    <cofactor evidence="12">
        <name>[4Fe-4S] cluster</name>
        <dbReference type="ChEBI" id="CHEBI:49883"/>
    </cofactor>
    <text evidence="12">Binds 3 [4Fe-4S] clusters per subunit.</text>
</comment>
<evidence type="ECO:0000256" key="2">
    <source>
        <dbReference type="ARBA" id="ARBA00022448"/>
    </source>
</evidence>
<keyword evidence="3 12" id="KW-0004">4Fe-4S</keyword>
<dbReference type="SUPFAM" id="SSF52518">
    <property type="entry name" value="Thiamin diphosphate-binding fold (THDP-binding)"/>
    <property type="match status" value="2"/>
</dbReference>
<dbReference type="InterPro" id="IPR011895">
    <property type="entry name" value="Pyrv_flavodox_OxRed"/>
</dbReference>
<evidence type="ECO:0000256" key="10">
    <source>
        <dbReference type="PIRSR" id="PIRSR000159-1"/>
    </source>
</evidence>
<evidence type="ECO:0000256" key="9">
    <source>
        <dbReference type="PIRNR" id="PIRNR000159"/>
    </source>
</evidence>
<evidence type="ECO:0000313" key="15">
    <source>
        <dbReference type="Proteomes" id="UP000642829"/>
    </source>
</evidence>
<dbReference type="PANTHER" id="PTHR32154">
    <property type="entry name" value="PYRUVATE-FLAVODOXIN OXIDOREDUCTASE-RELATED"/>
    <property type="match status" value="1"/>
</dbReference>
<keyword evidence="14" id="KW-0670">Pyruvate</keyword>
<feature type="domain" description="4Fe-4S ferredoxin-type" evidence="13">
    <location>
        <begin position="743"/>
        <end position="773"/>
    </location>
</feature>
<dbReference type="Gene3D" id="3.40.920.10">
    <property type="entry name" value="Pyruvate-ferredoxin oxidoreductase, PFOR, domain III"/>
    <property type="match status" value="1"/>
</dbReference>
<keyword evidence="4 12" id="KW-0479">Metal-binding</keyword>
<feature type="binding site" evidence="12">
    <location>
        <position position="758"/>
    </location>
    <ligand>
        <name>[4Fe-4S] cluster</name>
        <dbReference type="ChEBI" id="CHEBI:49883"/>
        <label>2</label>
    </ligand>
</feature>
<dbReference type="CDD" id="cd03377">
    <property type="entry name" value="TPP_PFOR_PNO"/>
    <property type="match status" value="1"/>
</dbReference>
<dbReference type="AlphaFoldDB" id="A0A8J3DJD1"/>
<keyword evidence="7 12" id="KW-0408">Iron</keyword>
<feature type="site" description="Important for catalytic activity" evidence="11">
    <location>
        <position position="33"/>
    </location>
</feature>
<proteinExistence type="inferred from homology"/>